<dbReference type="EMBL" id="DSDK01000058">
    <property type="protein sequence ID" value="HDR50190.1"/>
    <property type="molecule type" value="Genomic_DNA"/>
</dbReference>
<evidence type="ECO:0000313" key="1">
    <source>
        <dbReference type="EMBL" id="HDR50190.1"/>
    </source>
</evidence>
<proteinExistence type="predicted"/>
<accession>A0A831LIL3</accession>
<protein>
    <submittedName>
        <fullName evidence="1">Uncharacterized protein</fullName>
    </submittedName>
</protein>
<comment type="caution">
    <text evidence="1">The sequence shown here is derived from an EMBL/GenBank/DDBJ whole genome shotgun (WGS) entry which is preliminary data.</text>
</comment>
<reference evidence="1" key="1">
    <citation type="journal article" date="2020" name="mSystems">
        <title>Genome- and Community-Level Interaction Insights into Carbon Utilization and Element Cycling Functions of Hydrothermarchaeota in Hydrothermal Sediment.</title>
        <authorList>
            <person name="Zhou Z."/>
            <person name="Liu Y."/>
            <person name="Xu W."/>
            <person name="Pan J."/>
            <person name="Luo Z.H."/>
            <person name="Li M."/>
        </authorList>
    </citation>
    <scope>NUCLEOTIDE SEQUENCE [LARGE SCALE GENOMIC DNA]</scope>
    <source>
        <strain evidence="1">SpSt-1217</strain>
    </source>
</reference>
<sequence>MKYTITIDDSTKAGAGLLEVARSIAKAYNSVRISKVSDEDEWIAAEIEKSKKSGKADKQQMLERFQIE</sequence>
<dbReference type="AlphaFoldDB" id="A0A831LIL3"/>
<gene>
    <name evidence="1" type="ORF">ENN90_01015</name>
</gene>
<organism evidence="1">
    <name type="scientific">Mariniphaga anaerophila</name>
    <dbReference type="NCBI Taxonomy" id="1484053"/>
    <lineage>
        <taxon>Bacteria</taxon>
        <taxon>Pseudomonadati</taxon>
        <taxon>Bacteroidota</taxon>
        <taxon>Bacteroidia</taxon>
        <taxon>Marinilabiliales</taxon>
        <taxon>Prolixibacteraceae</taxon>
        <taxon>Mariniphaga</taxon>
    </lineage>
</organism>
<dbReference type="Proteomes" id="UP000886047">
    <property type="component" value="Unassembled WGS sequence"/>
</dbReference>
<name>A0A831LIL3_9BACT</name>